<comment type="caution">
    <text evidence="11">The sequence shown here is derived from an EMBL/GenBank/DDBJ whole genome shotgun (WGS) entry which is preliminary data.</text>
</comment>
<keyword evidence="12" id="KW-1185">Reference proteome</keyword>
<dbReference type="RefSeq" id="WP_380704754.1">
    <property type="nucleotide sequence ID" value="NZ_JBHSAP010000009.1"/>
</dbReference>
<feature type="transmembrane region" description="Helical" evidence="10">
    <location>
        <begin position="354"/>
        <end position="374"/>
    </location>
</feature>
<feature type="transmembrane region" description="Helical" evidence="10">
    <location>
        <begin position="15"/>
        <end position="33"/>
    </location>
</feature>
<name>A0ABV8JIV3_9BACL</name>
<dbReference type="InterPro" id="IPR004772">
    <property type="entry name" value="TrkH"/>
</dbReference>
<evidence type="ECO:0000256" key="6">
    <source>
        <dbReference type="ARBA" id="ARBA00022958"/>
    </source>
</evidence>
<keyword evidence="3" id="KW-1003">Cell membrane</keyword>
<feature type="transmembrane region" description="Helical" evidence="10">
    <location>
        <begin position="315"/>
        <end position="333"/>
    </location>
</feature>
<evidence type="ECO:0000256" key="10">
    <source>
        <dbReference type="SAM" id="Phobius"/>
    </source>
</evidence>
<accession>A0ABV8JIV3</accession>
<feature type="transmembrane region" description="Helical" evidence="10">
    <location>
        <begin position="410"/>
        <end position="431"/>
    </location>
</feature>
<dbReference type="PANTHER" id="PTHR32024:SF1">
    <property type="entry name" value="KTR SYSTEM POTASSIUM UPTAKE PROTEIN B"/>
    <property type="match status" value="1"/>
</dbReference>
<evidence type="ECO:0000256" key="7">
    <source>
        <dbReference type="ARBA" id="ARBA00022989"/>
    </source>
</evidence>
<proteinExistence type="predicted"/>
<feature type="transmembrane region" description="Helical" evidence="10">
    <location>
        <begin position="76"/>
        <end position="100"/>
    </location>
</feature>
<keyword evidence="4" id="KW-0633">Potassium transport</keyword>
<dbReference type="Proteomes" id="UP001595843">
    <property type="component" value="Unassembled WGS sequence"/>
</dbReference>
<feature type="transmembrane region" description="Helical" evidence="10">
    <location>
        <begin position="40"/>
        <end position="64"/>
    </location>
</feature>
<evidence type="ECO:0000256" key="1">
    <source>
        <dbReference type="ARBA" id="ARBA00004651"/>
    </source>
</evidence>
<sequence>MSPTRQLFRLTPPQILVLGFATVILIGAVLLSLPIATEGVAALSFTDALFTATSAVCVTGLVVVDTATTFSTFGEVVIMILIQVGGLGFMGFATFFALLLGKRVGMRERLILTEAYNQNRLGGVVQLVKYMVIIFALFEGIGFLILAARWVPEFGLKGLYYALFHSISAFNNAGFDLMGDQFGPFSSMTAFVGDPIVSLTLASLFIIGGIGFVVLVELFQYRYARRFSLHTKLVFVTTLCLTVVGVGGILVIEWGNADTLGALGFGDAAMAAFFQGVTPRTAGFNTLDLAAMYPATQFLIILLMFIGASPSSTGGGIKTTTFVAILLAVWGMVRGHDDVVTFRRRIPHGQIYKALTVSVASMALVTIMTMLLTITESSDVFHVFFETVSAFGTVGLSLGVTPELSETGKFLVIFTMFAGRLGPMTIAFAVAKRMVKPPYRHPEERPLIG</sequence>
<keyword evidence="8" id="KW-0406">Ion transport</keyword>
<evidence type="ECO:0000313" key="11">
    <source>
        <dbReference type="EMBL" id="MFC4077171.1"/>
    </source>
</evidence>
<evidence type="ECO:0000256" key="8">
    <source>
        <dbReference type="ARBA" id="ARBA00023065"/>
    </source>
</evidence>
<evidence type="ECO:0000313" key="12">
    <source>
        <dbReference type="Proteomes" id="UP001595843"/>
    </source>
</evidence>
<dbReference type="EMBL" id="JBHSAP010000009">
    <property type="protein sequence ID" value="MFC4077171.1"/>
    <property type="molecule type" value="Genomic_DNA"/>
</dbReference>
<evidence type="ECO:0000256" key="5">
    <source>
        <dbReference type="ARBA" id="ARBA00022692"/>
    </source>
</evidence>
<reference evidence="12" key="1">
    <citation type="journal article" date="2019" name="Int. J. Syst. Evol. Microbiol.">
        <title>The Global Catalogue of Microorganisms (GCM) 10K type strain sequencing project: providing services to taxonomists for standard genome sequencing and annotation.</title>
        <authorList>
            <consortium name="The Broad Institute Genomics Platform"/>
            <consortium name="The Broad Institute Genome Sequencing Center for Infectious Disease"/>
            <person name="Wu L."/>
            <person name="Ma J."/>
        </authorList>
    </citation>
    <scope>NUCLEOTIDE SEQUENCE [LARGE SCALE GENOMIC DNA]</scope>
    <source>
        <strain evidence="12">IBRC-M 10813</strain>
    </source>
</reference>
<dbReference type="NCBIfam" id="TIGR00933">
    <property type="entry name" value="2a38"/>
    <property type="match status" value="1"/>
</dbReference>
<keyword evidence="6" id="KW-0630">Potassium</keyword>
<protein>
    <submittedName>
        <fullName evidence="11">TrkH family potassium uptake protein</fullName>
    </submittedName>
</protein>
<feature type="transmembrane region" description="Helical" evidence="10">
    <location>
        <begin position="196"/>
        <end position="221"/>
    </location>
</feature>
<organism evidence="11 12">
    <name type="scientific">Salinithrix halophila</name>
    <dbReference type="NCBI Taxonomy" id="1485204"/>
    <lineage>
        <taxon>Bacteria</taxon>
        <taxon>Bacillati</taxon>
        <taxon>Bacillota</taxon>
        <taxon>Bacilli</taxon>
        <taxon>Bacillales</taxon>
        <taxon>Thermoactinomycetaceae</taxon>
        <taxon>Salinithrix</taxon>
    </lineage>
</organism>
<keyword evidence="7 10" id="KW-1133">Transmembrane helix</keyword>
<feature type="transmembrane region" description="Helical" evidence="10">
    <location>
        <begin position="233"/>
        <end position="254"/>
    </location>
</feature>
<evidence type="ECO:0000256" key="2">
    <source>
        <dbReference type="ARBA" id="ARBA00022448"/>
    </source>
</evidence>
<feature type="transmembrane region" description="Helical" evidence="10">
    <location>
        <begin position="289"/>
        <end position="309"/>
    </location>
</feature>
<comment type="subcellular location">
    <subcellularLocation>
        <location evidence="1">Cell membrane</location>
        <topology evidence="1">Multi-pass membrane protein</topology>
    </subcellularLocation>
</comment>
<dbReference type="Pfam" id="PF02386">
    <property type="entry name" value="TrkH"/>
    <property type="match status" value="1"/>
</dbReference>
<feature type="transmembrane region" description="Helical" evidence="10">
    <location>
        <begin position="380"/>
        <end position="398"/>
    </location>
</feature>
<dbReference type="InterPro" id="IPR003445">
    <property type="entry name" value="Cat_transpt"/>
</dbReference>
<evidence type="ECO:0000256" key="4">
    <source>
        <dbReference type="ARBA" id="ARBA00022538"/>
    </source>
</evidence>
<keyword evidence="2" id="KW-0813">Transport</keyword>
<keyword evidence="5 10" id="KW-0812">Transmembrane</keyword>
<feature type="transmembrane region" description="Helical" evidence="10">
    <location>
        <begin position="130"/>
        <end position="151"/>
    </location>
</feature>
<evidence type="ECO:0000256" key="3">
    <source>
        <dbReference type="ARBA" id="ARBA00022475"/>
    </source>
</evidence>
<dbReference type="PANTHER" id="PTHR32024">
    <property type="entry name" value="TRK SYSTEM POTASSIUM UPTAKE PROTEIN TRKG-RELATED"/>
    <property type="match status" value="1"/>
</dbReference>
<evidence type="ECO:0000256" key="9">
    <source>
        <dbReference type="ARBA" id="ARBA00023136"/>
    </source>
</evidence>
<gene>
    <name evidence="11" type="ORF">ACFOUO_10125</name>
</gene>
<keyword evidence="9 10" id="KW-0472">Membrane</keyword>